<feature type="modified residue" description="4-aspartylphosphate" evidence="9">
    <location>
        <position position="990"/>
    </location>
</feature>
<dbReference type="Gene3D" id="3.30.565.10">
    <property type="entry name" value="Histidine kinase-like ATPase, C-terminal domain"/>
    <property type="match status" value="1"/>
</dbReference>
<dbReference type="InterPro" id="IPR001610">
    <property type="entry name" value="PAC"/>
</dbReference>
<dbReference type="SUPFAM" id="SSF55781">
    <property type="entry name" value="GAF domain-like"/>
    <property type="match status" value="1"/>
</dbReference>
<dbReference type="Pfam" id="PF13185">
    <property type="entry name" value="GAF_2"/>
    <property type="match status" value="1"/>
</dbReference>
<dbReference type="SMART" id="SM00388">
    <property type="entry name" value="HisKA"/>
    <property type="match status" value="1"/>
</dbReference>
<dbReference type="STRING" id="320771.Cflav_PD5200"/>
<name>B9XC97_PEDPL</name>
<dbReference type="EC" id="2.7.13.3" evidence="2"/>
<dbReference type="Pfam" id="PF02518">
    <property type="entry name" value="HATPase_c"/>
    <property type="match status" value="1"/>
</dbReference>
<dbReference type="Gene3D" id="3.30.450.40">
    <property type="match status" value="1"/>
</dbReference>
<dbReference type="InterPro" id="IPR003661">
    <property type="entry name" value="HisK_dim/P_dom"/>
</dbReference>
<dbReference type="InterPro" id="IPR005467">
    <property type="entry name" value="His_kinase_dom"/>
</dbReference>
<dbReference type="SMART" id="SM00086">
    <property type="entry name" value="PAC"/>
    <property type="match status" value="3"/>
</dbReference>
<dbReference type="PROSITE" id="PS50113">
    <property type="entry name" value="PAC"/>
    <property type="match status" value="2"/>
</dbReference>
<dbReference type="AlphaFoldDB" id="B9XC97"/>
<dbReference type="InterPro" id="IPR036890">
    <property type="entry name" value="HATPase_C_sf"/>
</dbReference>
<evidence type="ECO:0000259" key="11">
    <source>
        <dbReference type="PROSITE" id="PS50110"/>
    </source>
</evidence>
<gene>
    <name evidence="14" type="ORF">Cflav_PD5200</name>
</gene>
<dbReference type="InterPro" id="IPR029016">
    <property type="entry name" value="GAF-like_dom_sf"/>
</dbReference>
<evidence type="ECO:0000256" key="9">
    <source>
        <dbReference type="PROSITE-ProRule" id="PRU00169"/>
    </source>
</evidence>
<dbReference type="InterPro" id="IPR013767">
    <property type="entry name" value="PAS_fold"/>
</dbReference>
<reference evidence="14 15" key="1">
    <citation type="journal article" date="2011" name="J. Bacteriol.">
        <title>Genome sequence of 'Pedosphaera parvula' Ellin514, an aerobic Verrucomicrobial isolate from pasture soil.</title>
        <authorList>
            <person name="Kant R."/>
            <person name="van Passel M.W."/>
            <person name="Sangwan P."/>
            <person name="Palva A."/>
            <person name="Lucas S."/>
            <person name="Copeland A."/>
            <person name="Lapidus A."/>
            <person name="Glavina Del Rio T."/>
            <person name="Dalin E."/>
            <person name="Tice H."/>
            <person name="Bruce D."/>
            <person name="Goodwin L."/>
            <person name="Pitluck S."/>
            <person name="Chertkov O."/>
            <person name="Larimer F.W."/>
            <person name="Land M.L."/>
            <person name="Hauser L."/>
            <person name="Brettin T.S."/>
            <person name="Detter J.C."/>
            <person name="Han S."/>
            <person name="de Vos W.M."/>
            <person name="Janssen P.H."/>
            <person name="Smidt H."/>
        </authorList>
    </citation>
    <scope>NUCLEOTIDE SEQUENCE [LARGE SCALE GENOMIC DNA]</scope>
    <source>
        <strain evidence="14 15">Ellin514</strain>
    </source>
</reference>
<evidence type="ECO:0000313" key="14">
    <source>
        <dbReference type="EMBL" id="EEF62565.1"/>
    </source>
</evidence>
<dbReference type="GO" id="GO:0000155">
    <property type="term" value="F:phosphorelay sensor kinase activity"/>
    <property type="evidence" value="ECO:0007669"/>
    <property type="project" value="InterPro"/>
</dbReference>
<keyword evidence="6 14" id="KW-0418">Kinase</keyword>
<evidence type="ECO:0000256" key="7">
    <source>
        <dbReference type="ARBA" id="ARBA00022840"/>
    </source>
</evidence>
<feature type="domain" description="Response regulatory" evidence="11">
    <location>
        <begin position="939"/>
        <end position="1056"/>
    </location>
</feature>
<evidence type="ECO:0000313" key="15">
    <source>
        <dbReference type="Proteomes" id="UP000003688"/>
    </source>
</evidence>
<evidence type="ECO:0000259" key="10">
    <source>
        <dbReference type="PROSITE" id="PS50109"/>
    </source>
</evidence>
<dbReference type="SMART" id="SM00091">
    <property type="entry name" value="PAS"/>
    <property type="match status" value="3"/>
</dbReference>
<keyword evidence="8" id="KW-0902">Two-component regulatory system</keyword>
<keyword evidence="4" id="KW-0808">Transferase</keyword>
<dbReference type="Gene3D" id="3.30.450.20">
    <property type="entry name" value="PAS domain"/>
    <property type="match status" value="3"/>
</dbReference>
<dbReference type="InterPro" id="IPR000700">
    <property type="entry name" value="PAS-assoc_C"/>
</dbReference>
<dbReference type="InterPro" id="IPR004358">
    <property type="entry name" value="Sig_transdc_His_kin-like_C"/>
</dbReference>
<dbReference type="CDD" id="cd00082">
    <property type="entry name" value="HisKA"/>
    <property type="match status" value="1"/>
</dbReference>
<dbReference type="InterPro" id="IPR036097">
    <property type="entry name" value="HisK_dim/P_sf"/>
</dbReference>
<proteinExistence type="predicted"/>
<comment type="catalytic activity">
    <reaction evidence="1">
        <text>ATP + protein L-histidine = ADP + protein N-phospho-L-histidine.</text>
        <dbReference type="EC" id="2.7.13.3"/>
    </reaction>
</comment>
<evidence type="ECO:0000256" key="1">
    <source>
        <dbReference type="ARBA" id="ARBA00000085"/>
    </source>
</evidence>
<feature type="domain" description="Histidine kinase" evidence="10">
    <location>
        <begin position="694"/>
        <end position="917"/>
    </location>
</feature>
<dbReference type="SUPFAM" id="SSF55874">
    <property type="entry name" value="ATPase domain of HSP90 chaperone/DNA topoisomerase II/histidine kinase"/>
    <property type="match status" value="1"/>
</dbReference>
<dbReference type="CDD" id="cd00130">
    <property type="entry name" value="PAS"/>
    <property type="match status" value="3"/>
</dbReference>
<dbReference type="InterPro" id="IPR003594">
    <property type="entry name" value="HATPase_dom"/>
</dbReference>
<dbReference type="Pfam" id="PF08448">
    <property type="entry name" value="PAS_4"/>
    <property type="match status" value="1"/>
</dbReference>
<keyword evidence="7" id="KW-0067">ATP-binding</keyword>
<dbReference type="Pfam" id="PF00989">
    <property type="entry name" value="PAS"/>
    <property type="match status" value="1"/>
</dbReference>
<keyword evidence="15" id="KW-1185">Reference proteome</keyword>
<dbReference type="PRINTS" id="PR00344">
    <property type="entry name" value="BCTRLSENSOR"/>
</dbReference>
<dbReference type="RefSeq" id="WP_007413445.1">
    <property type="nucleotide sequence ID" value="NZ_ABOX02000004.1"/>
</dbReference>
<feature type="domain" description="PAS" evidence="12">
    <location>
        <begin position="432"/>
        <end position="502"/>
    </location>
</feature>
<dbReference type="Pfam" id="PF00512">
    <property type="entry name" value="HisKA"/>
    <property type="match status" value="1"/>
</dbReference>
<dbReference type="SUPFAM" id="SSF47384">
    <property type="entry name" value="Homodimeric domain of signal transducing histidine kinase"/>
    <property type="match status" value="1"/>
</dbReference>
<dbReference type="Gene3D" id="3.40.50.2300">
    <property type="match status" value="2"/>
</dbReference>
<evidence type="ECO:0000256" key="2">
    <source>
        <dbReference type="ARBA" id="ARBA00012438"/>
    </source>
</evidence>
<feature type="domain" description="PAC" evidence="13">
    <location>
        <begin position="630"/>
        <end position="681"/>
    </location>
</feature>
<dbReference type="Pfam" id="PF08447">
    <property type="entry name" value="PAS_3"/>
    <property type="match status" value="1"/>
</dbReference>
<dbReference type="Proteomes" id="UP000003688">
    <property type="component" value="Unassembled WGS sequence"/>
</dbReference>
<dbReference type="InterPro" id="IPR000014">
    <property type="entry name" value="PAS"/>
</dbReference>
<feature type="domain" description="PAC" evidence="13">
    <location>
        <begin position="499"/>
        <end position="554"/>
    </location>
</feature>
<dbReference type="SMART" id="SM00065">
    <property type="entry name" value="GAF"/>
    <property type="match status" value="1"/>
</dbReference>
<dbReference type="InterPro" id="IPR011006">
    <property type="entry name" value="CheY-like_superfamily"/>
</dbReference>
<dbReference type="Pfam" id="PF00072">
    <property type="entry name" value="Response_reg"/>
    <property type="match status" value="2"/>
</dbReference>
<evidence type="ECO:0000256" key="4">
    <source>
        <dbReference type="ARBA" id="ARBA00022679"/>
    </source>
</evidence>
<evidence type="ECO:0000259" key="13">
    <source>
        <dbReference type="PROSITE" id="PS50113"/>
    </source>
</evidence>
<evidence type="ECO:0000256" key="3">
    <source>
        <dbReference type="ARBA" id="ARBA00022553"/>
    </source>
</evidence>
<organism evidence="14 15">
    <name type="scientific">Pedosphaera parvula (strain Ellin514)</name>
    <dbReference type="NCBI Taxonomy" id="320771"/>
    <lineage>
        <taxon>Bacteria</taxon>
        <taxon>Pseudomonadati</taxon>
        <taxon>Verrucomicrobiota</taxon>
        <taxon>Pedosphaerae</taxon>
        <taxon>Pedosphaerales</taxon>
        <taxon>Pedosphaeraceae</taxon>
        <taxon>Pedosphaera</taxon>
    </lineage>
</organism>
<dbReference type="InterPro" id="IPR035965">
    <property type="entry name" value="PAS-like_dom_sf"/>
</dbReference>
<accession>B9XC97</accession>
<comment type="caution">
    <text evidence="14">The sequence shown here is derived from an EMBL/GenBank/DDBJ whole genome shotgun (WGS) entry which is preliminary data.</text>
</comment>
<dbReference type="EMBL" id="ABOX02000004">
    <property type="protein sequence ID" value="EEF62565.1"/>
    <property type="molecule type" value="Genomic_DNA"/>
</dbReference>
<dbReference type="InterPro" id="IPR001789">
    <property type="entry name" value="Sig_transdc_resp-reg_receiver"/>
</dbReference>
<feature type="domain" description="PAS" evidence="12">
    <location>
        <begin position="555"/>
        <end position="600"/>
    </location>
</feature>
<evidence type="ECO:0000256" key="5">
    <source>
        <dbReference type="ARBA" id="ARBA00022741"/>
    </source>
</evidence>
<feature type="modified residue" description="4-aspartylphosphate" evidence="9">
    <location>
        <position position="57"/>
    </location>
</feature>
<protein>
    <recommendedName>
        <fullName evidence="2">histidine kinase</fullName>
        <ecNumber evidence="2">2.7.13.3</ecNumber>
    </recommendedName>
</protein>
<dbReference type="SMART" id="SM00387">
    <property type="entry name" value="HATPase_c"/>
    <property type="match status" value="1"/>
</dbReference>
<evidence type="ECO:0000259" key="12">
    <source>
        <dbReference type="PROSITE" id="PS50112"/>
    </source>
</evidence>
<dbReference type="SUPFAM" id="SSF52172">
    <property type="entry name" value="CheY-like"/>
    <property type="match status" value="2"/>
</dbReference>
<sequence>MKSPLRVLHLEDNRSYSELVQARLQAEGFQAEVVCIETKEEFESALARETFDLIIADYRLPAYDGISALKFARQNTPDIPTLLVSGAMGEEAAIEGFKAGATDYVLKHWPERLIPAVRRALSVAGERANRLRAEAALAQREKYFRALSENAIDIVTIINQQAVFIYNSPSIQRVAGYAPQELIGTSVFNLVHPDDHARVREDLEHCLQHPETTTVSEFRVRHKNGSWRYLESIGRNLLNEPEISGVVVNCRDVTDRRRVEHYNEVLSRLGLKLSSATGSEGAAKIIVEVADDLFGWDACTLNLYSPDEDKIYPVLTIDTIRGEKLEISGTEIDKHPTTRTRRIINNGPELILRQEPITIGNDGITIGDKARPSASLMFVPIRNRTRVIGILSIQSYRLKAYDEKDLAALQTLADYCGGALERIRIEQALRESERRFRHLFENSPDAIFVEDVNGTVLDANVAAGWLHAMPYRQLIGKNVAELVPPEEHEKFRQNFQKLAAGEIRQVLGLSSTSDGRVIPVEVRTSQIDYSGKPALLLHVRDISERKEAEEALKGSEIRFHSVWENSVDGMRLTDENGIIIAVNEAFCKLVGMNRQELEGKPFTVTYAVGENLEQKLAFYRQRFQERTVARRIERKLTFRSGKTVNLEGANSYVEVHGQKPLLLGLFRDITEQKRLEDQLRHSQKMDAIGQLAGGVAHDFNNILTVIQGHASLLRSSGKLEDFMITSAEQIVQAADRAAGLTRQLLTFSRRQMMQPKLLDLNVVVSNMTKMLGRILGEDIALQFNYAPNLPLVHADSGMMEQVLLNLAVNSRDAMRGGGQLTVKIFGMEITGLEMNEHPEGRTGHFVCLKVSDTGCGIEPKNLPHIFEPFFTTKAIGKGTGLGLATVYGIVKQHQGWIEVTSSPGVGTTFQVFLLASNESSSKLNGTTPLEEAVRGGTETILVVEDEAAVRELVCKILISRGYQVLHAVSGSKALEVWKEHKNRIDLLLTDMVMPDGMSGRDLAEQIQTEKPGLKAVFTSGYSSEIAGKDFILKEGLNFLQKPYHPHKLVRVIRKCLDDNN</sequence>
<evidence type="ECO:0000256" key="8">
    <source>
        <dbReference type="ARBA" id="ARBA00023012"/>
    </source>
</evidence>
<dbReference type="Gene3D" id="1.10.287.130">
    <property type="match status" value="1"/>
</dbReference>
<dbReference type="SUPFAM" id="SSF55785">
    <property type="entry name" value="PYP-like sensor domain (PAS domain)"/>
    <property type="match status" value="3"/>
</dbReference>
<dbReference type="SMART" id="SM00448">
    <property type="entry name" value="REC"/>
    <property type="match status" value="2"/>
</dbReference>
<feature type="domain" description="PAS" evidence="12">
    <location>
        <begin position="140"/>
        <end position="210"/>
    </location>
</feature>
<dbReference type="InterPro" id="IPR003018">
    <property type="entry name" value="GAF"/>
</dbReference>
<dbReference type="InterPro" id="IPR013656">
    <property type="entry name" value="PAS_4"/>
</dbReference>
<keyword evidence="5" id="KW-0547">Nucleotide-binding</keyword>
<dbReference type="NCBIfam" id="TIGR00229">
    <property type="entry name" value="sensory_box"/>
    <property type="match status" value="3"/>
</dbReference>
<feature type="domain" description="Response regulatory" evidence="11">
    <location>
        <begin position="6"/>
        <end position="122"/>
    </location>
</feature>
<dbReference type="CDD" id="cd00156">
    <property type="entry name" value="REC"/>
    <property type="match status" value="1"/>
</dbReference>
<dbReference type="PANTHER" id="PTHR43065:SF42">
    <property type="entry name" value="TWO-COMPONENT SENSOR PPRA"/>
    <property type="match status" value="1"/>
</dbReference>
<evidence type="ECO:0000256" key="6">
    <source>
        <dbReference type="ARBA" id="ARBA00022777"/>
    </source>
</evidence>
<dbReference type="PROSITE" id="PS50110">
    <property type="entry name" value="RESPONSE_REGULATORY"/>
    <property type="match status" value="2"/>
</dbReference>
<keyword evidence="3 9" id="KW-0597">Phosphoprotein</keyword>
<dbReference type="PANTHER" id="PTHR43065">
    <property type="entry name" value="SENSOR HISTIDINE KINASE"/>
    <property type="match status" value="1"/>
</dbReference>
<dbReference type="OrthoDB" id="174578at2"/>
<dbReference type="InterPro" id="IPR013655">
    <property type="entry name" value="PAS_fold_3"/>
</dbReference>
<dbReference type="PROSITE" id="PS50112">
    <property type="entry name" value="PAS"/>
    <property type="match status" value="3"/>
</dbReference>
<dbReference type="PROSITE" id="PS50109">
    <property type="entry name" value="HIS_KIN"/>
    <property type="match status" value="1"/>
</dbReference>